<keyword evidence="2" id="KW-0503">Monooxygenase</keyword>
<reference evidence="4 5" key="1">
    <citation type="submission" date="2019-08" db="EMBL/GenBank/DDBJ databases">
        <title>Arthrobacter sp. nov., isolated from plateau pika and Tibetan wild ass.</title>
        <authorList>
            <person name="Ge Y."/>
        </authorList>
    </citation>
    <scope>NUCLEOTIDE SEQUENCE [LARGE SCALE GENOMIC DNA]</scope>
    <source>
        <strain evidence="4 5">785</strain>
    </source>
</reference>
<name>A0A5N6MRY2_9MICC</name>
<dbReference type="EMBL" id="VTFX01000001">
    <property type="protein sequence ID" value="KAD4059945.1"/>
    <property type="molecule type" value="Genomic_DNA"/>
</dbReference>
<evidence type="ECO:0000313" key="4">
    <source>
        <dbReference type="EMBL" id="KAD4059945.1"/>
    </source>
</evidence>
<sequence>MAAVTRVGIVGSGAAGLTAAIILADAGVDVEVLEKEDGPSPLGSGITLQGNALRIFRQLGIWEEIEAKGFAFSELGFRAPDPAGTVLSVVDDVRTGGADLPATLGMYRPDLADALRRRAAGAGVRISYGRKVKGVEQDAGSVTVITDDGERLAYDLLIGADGLHSAVRAALGISAEPEPTGMGIWRAFVERPADVVRTDLTYGGPCYIAGYCPTGKDSMYAYLVEDAQERRVEDGPQVMAELAAAYGGPWTEIRASLDHSARINYTRFTTHLVDGPWNRGRAVIIGDAAHSCPPTIAQGAALAVEDGAVLADLLTSRDTLDDSLWEAFTQRRLERARTVVRGSVQLGQWMLEGRMRDADVPGVIATVAAAVSIPA</sequence>
<evidence type="ECO:0000256" key="2">
    <source>
        <dbReference type="ARBA" id="ARBA00023033"/>
    </source>
</evidence>
<dbReference type="GO" id="GO:0004497">
    <property type="term" value="F:monooxygenase activity"/>
    <property type="evidence" value="ECO:0007669"/>
    <property type="project" value="UniProtKB-KW"/>
</dbReference>
<dbReference type="AlphaFoldDB" id="A0A5N6MRY2"/>
<dbReference type="SUPFAM" id="SSF51905">
    <property type="entry name" value="FAD/NAD(P)-binding domain"/>
    <property type="match status" value="1"/>
</dbReference>
<gene>
    <name evidence="4" type="ORF">GD627_02355</name>
</gene>
<dbReference type="PRINTS" id="PR00420">
    <property type="entry name" value="RNGMNOXGNASE"/>
</dbReference>
<dbReference type="PANTHER" id="PTHR13789">
    <property type="entry name" value="MONOOXYGENASE"/>
    <property type="match status" value="1"/>
</dbReference>
<evidence type="ECO:0000259" key="3">
    <source>
        <dbReference type="Pfam" id="PF01494"/>
    </source>
</evidence>
<evidence type="ECO:0000256" key="1">
    <source>
        <dbReference type="ARBA" id="ARBA00023002"/>
    </source>
</evidence>
<evidence type="ECO:0000313" key="5">
    <source>
        <dbReference type="Proteomes" id="UP000326852"/>
    </source>
</evidence>
<keyword evidence="1" id="KW-0560">Oxidoreductase</keyword>
<proteinExistence type="predicted"/>
<feature type="domain" description="FAD-binding" evidence="3">
    <location>
        <begin position="5"/>
        <end position="342"/>
    </location>
</feature>
<dbReference type="Proteomes" id="UP000326852">
    <property type="component" value="Unassembled WGS sequence"/>
</dbReference>
<dbReference type="InterPro" id="IPR050493">
    <property type="entry name" value="FAD-dep_Monooxygenase_BioMet"/>
</dbReference>
<dbReference type="PANTHER" id="PTHR13789:SF309">
    <property type="entry name" value="PUTATIVE (AFU_ORTHOLOGUE AFUA_6G14510)-RELATED"/>
    <property type="match status" value="1"/>
</dbReference>
<keyword evidence="5" id="KW-1185">Reference proteome</keyword>
<dbReference type="RefSeq" id="WP_152271198.1">
    <property type="nucleotide sequence ID" value="NZ_VTFX01000001.1"/>
</dbReference>
<organism evidence="4 5">
    <name type="scientific">Arthrobacter yangruifuii</name>
    <dbReference type="NCBI Taxonomy" id="2606616"/>
    <lineage>
        <taxon>Bacteria</taxon>
        <taxon>Bacillati</taxon>
        <taxon>Actinomycetota</taxon>
        <taxon>Actinomycetes</taxon>
        <taxon>Micrococcales</taxon>
        <taxon>Micrococcaceae</taxon>
        <taxon>Arthrobacter</taxon>
    </lineage>
</organism>
<accession>A0A5N6MRY2</accession>
<dbReference type="InterPro" id="IPR036188">
    <property type="entry name" value="FAD/NAD-bd_sf"/>
</dbReference>
<protein>
    <submittedName>
        <fullName evidence="4">NAD(P)-binding protein</fullName>
    </submittedName>
</protein>
<dbReference type="NCBIfam" id="NF005313">
    <property type="entry name" value="PRK06847.1"/>
    <property type="match status" value="1"/>
</dbReference>
<dbReference type="Pfam" id="PF01494">
    <property type="entry name" value="FAD_binding_3"/>
    <property type="match status" value="1"/>
</dbReference>
<dbReference type="GO" id="GO:0071949">
    <property type="term" value="F:FAD binding"/>
    <property type="evidence" value="ECO:0007669"/>
    <property type="project" value="InterPro"/>
</dbReference>
<dbReference type="Gene3D" id="3.50.50.60">
    <property type="entry name" value="FAD/NAD(P)-binding domain"/>
    <property type="match status" value="1"/>
</dbReference>
<dbReference type="InterPro" id="IPR002938">
    <property type="entry name" value="FAD-bd"/>
</dbReference>
<comment type="caution">
    <text evidence="4">The sequence shown here is derived from an EMBL/GenBank/DDBJ whole genome shotgun (WGS) entry which is preliminary data.</text>
</comment>